<dbReference type="SUPFAM" id="SSF46689">
    <property type="entry name" value="Homeodomain-like"/>
    <property type="match status" value="2"/>
</dbReference>
<protein>
    <submittedName>
        <fullName evidence="5">Helix-turn-helix domain-containing protein</fullName>
    </submittedName>
</protein>
<dbReference type="InterPro" id="IPR018060">
    <property type="entry name" value="HTH_AraC"/>
</dbReference>
<dbReference type="EMBL" id="VLXZ01000003">
    <property type="protein sequence ID" value="TSB47239.1"/>
    <property type="molecule type" value="Genomic_DNA"/>
</dbReference>
<gene>
    <name evidence="5" type="ORF">FN960_05730</name>
</gene>
<dbReference type="GO" id="GO:0003700">
    <property type="term" value="F:DNA-binding transcription factor activity"/>
    <property type="evidence" value="ECO:0007669"/>
    <property type="project" value="InterPro"/>
</dbReference>
<reference evidence="5 6" key="1">
    <citation type="submission" date="2019-07" db="EMBL/GenBank/DDBJ databases">
        <authorList>
            <person name="Park Y.J."/>
            <person name="Jeong S.E."/>
            <person name="Jung H.S."/>
        </authorList>
    </citation>
    <scope>NUCLEOTIDE SEQUENCE [LARGE SCALE GENOMIC DNA]</scope>
    <source>
        <strain evidence="6">P16(2019)</strain>
    </source>
</reference>
<evidence type="ECO:0000313" key="5">
    <source>
        <dbReference type="EMBL" id="TSB47239.1"/>
    </source>
</evidence>
<dbReference type="SUPFAM" id="SSF51215">
    <property type="entry name" value="Regulatory protein AraC"/>
    <property type="match status" value="1"/>
</dbReference>
<dbReference type="SMART" id="SM00342">
    <property type="entry name" value="HTH_ARAC"/>
    <property type="match status" value="1"/>
</dbReference>
<organism evidence="5 6">
    <name type="scientific">Alkalicoccobacillus porphyridii</name>
    <dbReference type="NCBI Taxonomy" id="2597270"/>
    <lineage>
        <taxon>Bacteria</taxon>
        <taxon>Bacillati</taxon>
        <taxon>Bacillota</taxon>
        <taxon>Bacilli</taxon>
        <taxon>Bacillales</taxon>
        <taxon>Bacillaceae</taxon>
        <taxon>Alkalicoccobacillus</taxon>
    </lineage>
</organism>
<dbReference type="PROSITE" id="PS00041">
    <property type="entry name" value="HTH_ARAC_FAMILY_1"/>
    <property type="match status" value="1"/>
</dbReference>
<proteinExistence type="predicted"/>
<dbReference type="PANTHER" id="PTHR43280">
    <property type="entry name" value="ARAC-FAMILY TRANSCRIPTIONAL REGULATOR"/>
    <property type="match status" value="1"/>
</dbReference>
<keyword evidence="2" id="KW-0238">DNA-binding</keyword>
<dbReference type="GO" id="GO:0043565">
    <property type="term" value="F:sequence-specific DNA binding"/>
    <property type="evidence" value="ECO:0007669"/>
    <property type="project" value="InterPro"/>
</dbReference>
<name>A0A554A0L7_9BACI</name>
<feature type="domain" description="HTH araC/xylS-type" evidence="4">
    <location>
        <begin position="187"/>
        <end position="285"/>
    </location>
</feature>
<dbReference type="InterPro" id="IPR018062">
    <property type="entry name" value="HTH_AraC-typ_CS"/>
</dbReference>
<evidence type="ECO:0000256" key="2">
    <source>
        <dbReference type="ARBA" id="ARBA00023125"/>
    </source>
</evidence>
<dbReference type="Gene3D" id="1.10.10.60">
    <property type="entry name" value="Homeodomain-like"/>
    <property type="match status" value="2"/>
</dbReference>
<dbReference type="InterPro" id="IPR009057">
    <property type="entry name" value="Homeodomain-like_sf"/>
</dbReference>
<dbReference type="PANTHER" id="PTHR43280:SF28">
    <property type="entry name" value="HTH-TYPE TRANSCRIPTIONAL ACTIVATOR RHAS"/>
    <property type="match status" value="1"/>
</dbReference>
<dbReference type="Proteomes" id="UP000318521">
    <property type="component" value="Unassembled WGS sequence"/>
</dbReference>
<dbReference type="InterPro" id="IPR003313">
    <property type="entry name" value="AraC-bd"/>
</dbReference>
<dbReference type="OrthoDB" id="8737373at2"/>
<dbReference type="InterPro" id="IPR014710">
    <property type="entry name" value="RmlC-like_jellyroll"/>
</dbReference>
<evidence type="ECO:0000313" key="6">
    <source>
        <dbReference type="Proteomes" id="UP000318521"/>
    </source>
</evidence>
<accession>A0A554A0L7</accession>
<dbReference type="PROSITE" id="PS01124">
    <property type="entry name" value="HTH_ARAC_FAMILY_2"/>
    <property type="match status" value="1"/>
</dbReference>
<dbReference type="Gene3D" id="2.60.120.10">
    <property type="entry name" value="Jelly Rolls"/>
    <property type="match status" value="1"/>
</dbReference>
<evidence type="ECO:0000256" key="1">
    <source>
        <dbReference type="ARBA" id="ARBA00023015"/>
    </source>
</evidence>
<dbReference type="AlphaFoldDB" id="A0A554A0L7"/>
<keyword evidence="1" id="KW-0805">Transcription regulation</keyword>
<dbReference type="PRINTS" id="PR00032">
    <property type="entry name" value="HTHARAC"/>
</dbReference>
<keyword evidence="6" id="KW-1185">Reference proteome</keyword>
<dbReference type="InterPro" id="IPR020449">
    <property type="entry name" value="Tscrpt_reg_AraC-type_HTH"/>
</dbReference>
<evidence type="ECO:0000259" key="4">
    <source>
        <dbReference type="PROSITE" id="PS01124"/>
    </source>
</evidence>
<comment type="caution">
    <text evidence="5">The sequence shown here is derived from an EMBL/GenBank/DDBJ whole genome shotgun (WGS) entry which is preliminary data.</text>
</comment>
<evidence type="ECO:0000256" key="3">
    <source>
        <dbReference type="ARBA" id="ARBA00023163"/>
    </source>
</evidence>
<dbReference type="Pfam" id="PF12833">
    <property type="entry name" value="HTH_18"/>
    <property type="match status" value="1"/>
</dbReference>
<dbReference type="InterPro" id="IPR037923">
    <property type="entry name" value="HTH-like"/>
</dbReference>
<dbReference type="Pfam" id="PF02311">
    <property type="entry name" value="AraC_binding"/>
    <property type="match status" value="1"/>
</dbReference>
<keyword evidence="3" id="KW-0804">Transcription</keyword>
<sequence length="290" mass="33520">MFMKLIQKKTSPGQSLPISITYKDTKTQNIELPHHIHDWNEIIYVYKGKGTLLIDQNLYQATPGDLFVIPSNVVHRAIPASDHLITSTAVFFHSSLLHLPENIYTSTKHAIIHLARSEKTYRFQIHKDGHDDIESYLDRIHDEIQLVTKESERAIFLWLQLLLVYLDRHCVISSFTPKSTGEPEWMRSLLQYIESHLHEKLDLNDLATRSSISTAHLSRVFKKYLGIGLSEYITTKRMANAKQELLHSNENIETIAEACGFSSMPHFYRTFKKHTQLTPSDYRKAGTYGR</sequence>